<keyword evidence="4" id="KW-0238">DNA-binding</keyword>
<dbReference type="OrthoDB" id="5380854at2759"/>
<dbReference type="STRING" id="644352.J3NZ08"/>
<dbReference type="PANTHER" id="PTHR37534:SF51">
    <property type="entry name" value="ACRIFLAVINE SENSITIVITY CONTROL PROTEIN ACR-2"/>
    <property type="match status" value="1"/>
</dbReference>
<dbReference type="InterPro" id="IPR001138">
    <property type="entry name" value="Zn2Cys6_DnaBD"/>
</dbReference>
<gene>
    <name evidence="10" type="primary">20346966</name>
    <name evidence="9" type="ORF">GGTG_06508</name>
</gene>
<keyword evidence="11" id="KW-1185">Reference proteome</keyword>
<keyword evidence="6" id="KW-0539">Nucleus</keyword>
<evidence type="ECO:0000256" key="4">
    <source>
        <dbReference type="ARBA" id="ARBA00023125"/>
    </source>
</evidence>
<evidence type="ECO:0000313" key="11">
    <source>
        <dbReference type="Proteomes" id="UP000006039"/>
    </source>
</evidence>
<dbReference type="GO" id="GO:0045944">
    <property type="term" value="P:positive regulation of transcription by RNA polymerase II"/>
    <property type="evidence" value="ECO:0007669"/>
    <property type="project" value="TreeGrafter"/>
</dbReference>
<reference evidence="11" key="1">
    <citation type="submission" date="2010-07" db="EMBL/GenBank/DDBJ databases">
        <title>The genome sequence of Gaeumannomyces graminis var. tritici strain R3-111a-1.</title>
        <authorList>
            <consortium name="The Broad Institute Genome Sequencing Platform"/>
            <person name="Ma L.-J."/>
            <person name="Dead R."/>
            <person name="Young S."/>
            <person name="Zeng Q."/>
            <person name="Koehrsen M."/>
            <person name="Alvarado L."/>
            <person name="Berlin A."/>
            <person name="Chapman S.B."/>
            <person name="Chen Z."/>
            <person name="Freedman E."/>
            <person name="Gellesch M."/>
            <person name="Goldberg J."/>
            <person name="Griggs A."/>
            <person name="Gujja S."/>
            <person name="Heilman E.R."/>
            <person name="Heiman D."/>
            <person name="Hepburn T."/>
            <person name="Howarth C."/>
            <person name="Jen D."/>
            <person name="Larson L."/>
            <person name="Mehta T."/>
            <person name="Neiman D."/>
            <person name="Pearson M."/>
            <person name="Roberts A."/>
            <person name="Saif S."/>
            <person name="Shea T."/>
            <person name="Shenoy N."/>
            <person name="Sisk P."/>
            <person name="Stolte C."/>
            <person name="Sykes S."/>
            <person name="Walk T."/>
            <person name="White J."/>
            <person name="Yandava C."/>
            <person name="Haas B."/>
            <person name="Nusbaum C."/>
            <person name="Birren B."/>
        </authorList>
    </citation>
    <scope>NUCLEOTIDE SEQUENCE [LARGE SCALE GENOMIC DNA]</scope>
    <source>
        <strain evidence="11">R3-111a-1</strain>
    </source>
</reference>
<reference evidence="9" key="3">
    <citation type="submission" date="2010-09" db="EMBL/GenBank/DDBJ databases">
        <title>Annotation of Gaeumannomyces graminis var. tritici R3-111a-1.</title>
        <authorList>
            <consortium name="The Broad Institute Genome Sequencing Platform"/>
            <person name="Ma L.-J."/>
            <person name="Dead R."/>
            <person name="Young S.K."/>
            <person name="Zeng Q."/>
            <person name="Gargeya S."/>
            <person name="Fitzgerald M."/>
            <person name="Haas B."/>
            <person name="Abouelleil A."/>
            <person name="Alvarado L."/>
            <person name="Arachchi H.M."/>
            <person name="Berlin A."/>
            <person name="Brown A."/>
            <person name="Chapman S.B."/>
            <person name="Chen Z."/>
            <person name="Dunbar C."/>
            <person name="Freedman E."/>
            <person name="Gearin G."/>
            <person name="Gellesch M."/>
            <person name="Goldberg J."/>
            <person name="Griggs A."/>
            <person name="Gujja S."/>
            <person name="Heiman D."/>
            <person name="Howarth C."/>
            <person name="Larson L."/>
            <person name="Lui A."/>
            <person name="MacDonald P.J.P."/>
            <person name="Mehta T."/>
            <person name="Montmayeur A."/>
            <person name="Murphy C."/>
            <person name="Neiman D."/>
            <person name="Pearson M."/>
            <person name="Priest M."/>
            <person name="Roberts A."/>
            <person name="Saif S."/>
            <person name="Shea T."/>
            <person name="Shenoy N."/>
            <person name="Sisk P."/>
            <person name="Stolte C."/>
            <person name="Sykes S."/>
            <person name="Yandava C."/>
            <person name="Wortman J."/>
            <person name="Nusbaum C."/>
            <person name="Birren B."/>
        </authorList>
    </citation>
    <scope>NUCLEOTIDE SEQUENCE</scope>
    <source>
        <strain evidence="9">R3-111a-1</strain>
    </source>
</reference>
<keyword evidence="5" id="KW-0804">Transcription</keyword>
<dbReference type="EMBL" id="GL385397">
    <property type="protein sequence ID" value="EJT76591.1"/>
    <property type="molecule type" value="Genomic_DNA"/>
</dbReference>
<dbReference type="eggNOG" id="ENOG502SI0U">
    <property type="taxonomic scope" value="Eukaryota"/>
</dbReference>
<feature type="domain" description="Zn(2)-C6 fungal-type" evidence="8">
    <location>
        <begin position="11"/>
        <end position="39"/>
    </location>
</feature>
<dbReference type="Pfam" id="PF11951">
    <property type="entry name" value="Fungal_trans_2"/>
    <property type="match status" value="1"/>
</dbReference>
<dbReference type="SUPFAM" id="SSF57701">
    <property type="entry name" value="Zn2/Cys6 DNA-binding domain"/>
    <property type="match status" value="1"/>
</dbReference>
<evidence type="ECO:0000256" key="6">
    <source>
        <dbReference type="ARBA" id="ARBA00023242"/>
    </source>
</evidence>
<evidence type="ECO:0000256" key="7">
    <source>
        <dbReference type="SAM" id="MobiDB-lite"/>
    </source>
</evidence>
<dbReference type="GO" id="GO:0000976">
    <property type="term" value="F:transcription cis-regulatory region binding"/>
    <property type="evidence" value="ECO:0007669"/>
    <property type="project" value="TreeGrafter"/>
</dbReference>
<name>J3NZ08_GAET3</name>
<dbReference type="InterPro" id="IPR036864">
    <property type="entry name" value="Zn2-C6_fun-type_DNA-bd_sf"/>
</dbReference>
<reference evidence="10" key="5">
    <citation type="submission" date="2018-04" db="UniProtKB">
        <authorList>
            <consortium name="EnsemblFungi"/>
        </authorList>
    </citation>
    <scope>IDENTIFICATION</scope>
    <source>
        <strain evidence="10">R3-111a-1</strain>
    </source>
</reference>
<dbReference type="RefSeq" id="XP_009222591.1">
    <property type="nucleotide sequence ID" value="XM_009224327.1"/>
</dbReference>
<evidence type="ECO:0000313" key="9">
    <source>
        <dbReference type="EMBL" id="EJT76591.1"/>
    </source>
</evidence>
<feature type="compositionally biased region" description="Low complexity" evidence="7">
    <location>
        <begin position="86"/>
        <end position="107"/>
    </location>
</feature>
<sequence length="606" mass="65533">MSRRLEQAPHKCHNCRRRRLVCDRALPTCRKCVVVGQECLGYGKLFIFTDSVASRGRRAGQTSFAPPPHPPAVAAGARRARLSLSSSPVAASASSSPPSVPISSPSSCELVPSRHGSASRSLSPEPWGLGLEGLDGLTLHSLVDPVTQDFDTATRYYMHYYVERVARDLVVYDTPNRNPFRNLVPLCQGHAFLRHVVVALAAVHQVSFLRSRGLPFREKLLDALAAKHKAIVLIKDALENLGPHNYGDVLTAVVYLINFDLVDSGRDSWQAHVVAAGRLIAMLRPAAVVAAAAADQPPSSACLPFARGYRTVDSSIETLRDYVMSDCLSFFILGSTLGSWQGTRAGEVFDSLDVVSMLLRAEANTYHSCPSEILAAILRSSQLAADMRGDGDDGRGSSPSQKEAAAELMGQLHDFDARRWAESIIAANGYDSADDASTLDMVQSREHMACAHRSAACAYLLMAASEAFDDGGDGGDGGGPVQAARTATEGFASDIFEHLLSISETDALFKGSVWPTFILGALTTDPDRRGWVLRRLEQMWLSICPWGYVKTAMDTLVALWEFRDGREQPLPSAAVLGEAPSADGREAIRGGWLSELRALKINCLIV</sequence>
<evidence type="ECO:0000256" key="1">
    <source>
        <dbReference type="ARBA" id="ARBA00004123"/>
    </source>
</evidence>
<reference evidence="9" key="2">
    <citation type="submission" date="2010-07" db="EMBL/GenBank/DDBJ databases">
        <authorList>
            <consortium name="The Broad Institute Genome Sequencing Platform"/>
            <consortium name="Broad Institute Genome Sequencing Center for Infectious Disease"/>
            <person name="Ma L.-J."/>
            <person name="Dead R."/>
            <person name="Young S."/>
            <person name="Zeng Q."/>
            <person name="Koehrsen M."/>
            <person name="Alvarado L."/>
            <person name="Berlin A."/>
            <person name="Chapman S.B."/>
            <person name="Chen Z."/>
            <person name="Freedman E."/>
            <person name="Gellesch M."/>
            <person name="Goldberg J."/>
            <person name="Griggs A."/>
            <person name="Gujja S."/>
            <person name="Heilman E.R."/>
            <person name="Heiman D."/>
            <person name="Hepburn T."/>
            <person name="Howarth C."/>
            <person name="Jen D."/>
            <person name="Larson L."/>
            <person name="Mehta T."/>
            <person name="Neiman D."/>
            <person name="Pearson M."/>
            <person name="Roberts A."/>
            <person name="Saif S."/>
            <person name="Shea T."/>
            <person name="Shenoy N."/>
            <person name="Sisk P."/>
            <person name="Stolte C."/>
            <person name="Sykes S."/>
            <person name="Walk T."/>
            <person name="White J."/>
            <person name="Yandava C."/>
            <person name="Haas B."/>
            <person name="Nusbaum C."/>
            <person name="Birren B."/>
        </authorList>
    </citation>
    <scope>NUCLEOTIDE SEQUENCE</scope>
    <source>
        <strain evidence="9">R3-111a-1</strain>
    </source>
</reference>
<evidence type="ECO:0000256" key="2">
    <source>
        <dbReference type="ARBA" id="ARBA00022833"/>
    </source>
</evidence>
<dbReference type="InterPro" id="IPR021858">
    <property type="entry name" value="Fun_TF"/>
</dbReference>
<organism evidence="9">
    <name type="scientific">Gaeumannomyces tritici (strain R3-111a-1)</name>
    <name type="common">Wheat and barley take-all root rot fungus</name>
    <name type="synonym">Gaeumannomyces graminis var. tritici</name>
    <dbReference type="NCBI Taxonomy" id="644352"/>
    <lineage>
        <taxon>Eukaryota</taxon>
        <taxon>Fungi</taxon>
        <taxon>Dikarya</taxon>
        <taxon>Ascomycota</taxon>
        <taxon>Pezizomycotina</taxon>
        <taxon>Sordariomycetes</taxon>
        <taxon>Sordariomycetidae</taxon>
        <taxon>Magnaporthales</taxon>
        <taxon>Magnaporthaceae</taxon>
        <taxon>Gaeumannomyces</taxon>
    </lineage>
</organism>
<feature type="region of interest" description="Disordered" evidence="7">
    <location>
        <begin position="86"/>
        <end position="124"/>
    </location>
</feature>
<dbReference type="GO" id="GO:0008270">
    <property type="term" value="F:zinc ion binding"/>
    <property type="evidence" value="ECO:0007669"/>
    <property type="project" value="InterPro"/>
</dbReference>
<evidence type="ECO:0000256" key="5">
    <source>
        <dbReference type="ARBA" id="ARBA00023163"/>
    </source>
</evidence>
<protein>
    <submittedName>
        <fullName evidence="9">Acriflavine sensitivity control protein acr-2</fullName>
    </submittedName>
</protein>
<reference evidence="10" key="4">
    <citation type="journal article" date="2015" name="G3 (Bethesda)">
        <title>Genome sequences of three phytopathogenic species of the Magnaporthaceae family of fungi.</title>
        <authorList>
            <person name="Okagaki L.H."/>
            <person name="Nunes C.C."/>
            <person name="Sailsbery J."/>
            <person name="Clay B."/>
            <person name="Brown D."/>
            <person name="John T."/>
            <person name="Oh Y."/>
            <person name="Young N."/>
            <person name="Fitzgerald M."/>
            <person name="Haas B.J."/>
            <person name="Zeng Q."/>
            <person name="Young S."/>
            <person name="Adiconis X."/>
            <person name="Fan L."/>
            <person name="Levin J.Z."/>
            <person name="Mitchell T.K."/>
            <person name="Okubara P.A."/>
            <person name="Farman M.L."/>
            <person name="Kohn L.M."/>
            <person name="Birren B."/>
            <person name="Ma L.-J."/>
            <person name="Dean R.A."/>
        </authorList>
    </citation>
    <scope>NUCLEOTIDE SEQUENCE</scope>
    <source>
        <strain evidence="10">R3-111a-1</strain>
    </source>
</reference>
<dbReference type="GO" id="GO:0005634">
    <property type="term" value="C:nucleus"/>
    <property type="evidence" value="ECO:0007669"/>
    <property type="project" value="UniProtKB-SubCell"/>
</dbReference>
<dbReference type="VEuPathDB" id="FungiDB:GGTG_06508"/>
<evidence type="ECO:0000256" key="3">
    <source>
        <dbReference type="ARBA" id="ARBA00023015"/>
    </source>
</evidence>
<dbReference type="GeneID" id="20346966"/>
<dbReference type="Gene3D" id="4.10.240.10">
    <property type="entry name" value="Zn(2)-C6 fungal-type DNA-binding domain"/>
    <property type="match status" value="1"/>
</dbReference>
<comment type="subcellular location">
    <subcellularLocation>
        <location evidence="1">Nucleus</location>
    </subcellularLocation>
</comment>
<dbReference type="Pfam" id="PF00172">
    <property type="entry name" value="Zn_clus"/>
    <property type="match status" value="1"/>
</dbReference>
<dbReference type="CDD" id="cd00067">
    <property type="entry name" value="GAL4"/>
    <property type="match status" value="1"/>
</dbReference>
<evidence type="ECO:0000259" key="8">
    <source>
        <dbReference type="PROSITE" id="PS50048"/>
    </source>
</evidence>
<proteinExistence type="predicted"/>
<dbReference type="AlphaFoldDB" id="J3NZ08"/>
<feature type="region of interest" description="Disordered" evidence="7">
    <location>
        <begin position="386"/>
        <end position="405"/>
    </location>
</feature>
<dbReference type="PROSITE" id="PS50048">
    <property type="entry name" value="ZN2_CY6_FUNGAL_2"/>
    <property type="match status" value="1"/>
</dbReference>
<dbReference type="PANTHER" id="PTHR37534">
    <property type="entry name" value="TRANSCRIPTIONAL ACTIVATOR PROTEIN UGA3"/>
    <property type="match status" value="1"/>
</dbReference>
<accession>J3NZ08</accession>
<dbReference type="HOGENOM" id="CLU_020030_3_1_1"/>
<dbReference type="GO" id="GO:0000981">
    <property type="term" value="F:DNA-binding transcription factor activity, RNA polymerase II-specific"/>
    <property type="evidence" value="ECO:0007669"/>
    <property type="project" value="InterPro"/>
</dbReference>
<dbReference type="EnsemblFungi" id="EJT76591">
    <property type="protein sequence ID" value="EJT76591"/>
    <property type="gene ID" value="GGTG_06508"/>
</dbReference>
<keyword evidence="3" id="KW-0805">Transcription regulation</keyword>
<dbReference type="Proteomes" id="UP000006039">
    <property type="component" value="Unassembled WGS sequence"/>
</dbReference>
<dbReference type="SMART" id="SM00066">
    <property type="entry name" value="GAL4"/>
    <property type="match status" value="1"/>
</dbReference>
<keyword evidence="2" id="KW-0862">Zinc</keyword>
<evidence type="ECO:0000313" key="10">
    <source>
        <dbReference type="EnsemblFungi" id="EJT76591"/>
    </source>
</evidence>